<accession>A0A2Y9ACC8</accession>
<protein>
    <recommendedName>
        <fullName evidence="4">WXG100 family type VII secretion target</fullName>
    </recommendedName>
</protein>
<evidence type="ECO:0000313" key="3">
    <source>
        <dbReference type="Proteomes" id="UP000250222"/>
    </source>
</evidence>
<organism evidence="2 3">
    <name type="scientific">Georgenia satyanarayanai</name>
    <dbReference type="NCBI Taxonomy" id="860221"/>
    <lineage>
        <taxon>Bacteria</taxon>
        <taxon>Bacillati</taxon>
        <taxon>Actinomycetota</taxon>
        <taxon>Actinomycetes</taxon>
        <taxon>Micrococcales</taxon>
        <taxon>Bogoriellaceae</taxon>
        <taxon>Georgenia</taxon>
    </lineage>
</organism>
<keyword evidence="1" id="KW-0812">Transmembrane</keyword>
<evidence type="ECO:0008006" key="4">
    <source>
        <dbReference type="Google" id="ProtNLM"/>
    </source>
</evidence>
<keyword evidence="3" id="KW-1185">Reference proteome</keyword>
<keyword evidence="1" id="KW-0472">Membrane</keyword>
<gene>
    <name evidence="2" type="ORF">SAMN05216184_105190</name>
</gene>
<name>A0A2Y9ACC8_9MICO</name>
<evidence type="ECO:0000256" key="1">
    <source>
        <dbReference type="SAM" id="Phobius"/>
    </source>
</evidence>
<feature type="transmembrane region" description="Helical" evidence="1">
    <location>
        <begin position="209"/>
        <end position="227"/>
    </location>
</feature>
<sequence>MVARSFPALGFDPAPGSLVSAESVAEQVRTTAARIREAADVLGGTGQQNWQGETATAFHETMSGELTPKVVTAADSFEAAAAALETWASSLVTFQQQAEDLETRAATAITNVSNAADDLTAARQSEDPDVDTDGPANQLSAATSELEQIRSEAYGLAETYAGEAEYVASCLSCAAGDAPDSSMWDSFTDWLGDVEDWFQDYVLPVLEDIIDILAVVVAVAAIIALIVSGPVGWLGMAGLILGGAAVAVDFLQFAGGREDATEMLTGALGLLAGAGLGKIVQGLGSLAASSGGMSGLVPAVAGISRGTGGAGATATAALSFNPVGPLATWGYVTGRTYEESKNVMDTSENLNDIGNPVSRTVERFGNLFGGHGFVTAEQQRDIDDRND</sequence>
<dbReference type="RefSeq" id="WP_110852372.1">
    <property type="nucleotide sequence ID" value="NZ_QKLZ01000005.1"/>
</dbReference>
<proteinExistence type="predicted"/>
<dbReference type="EMBL" id="UETB01000005">
    <property type="protein sequence ID" value="SSA41950.1"/>
    <property type="molecule type" value="Genomic_DNA"/>
</dbReference>
<keyword evidence="1" id="KW-1133">Transmembrane helix</keyword>
<dbReference type="AlphaFoldDB" id="A0A2Y9ACC8"/>
<evidence type="ECO:0000313" key="2">
    <source>
        <dbReference type="EMBL" id="SSA41950.1"/>
    </source>
</evidence>
<dbReference type="Proteomes" id="UP000250222">
    <property type="component" value="Unassembled WGS sequence"/>
</dbReference>
<dbReference type="OrthoDB" id="3831541at2"/>
<reference evidence="2 3" key="1">
    <citation type="submission" date="2016-10" db="EMBL/GenBank/DDBJ databases">
        <authorList>
            <person name="Cai Z."/>
        </authorList>
    </citation>
    <scope>NUCLEOTIDE SEQUENCE [LARGE SCALE GENOMIC DNA]</scope>
    <source>
        <strain evidence="2 3">CGMCC 1.10826</strain>
    </source>
</reference>